<dbReference type="PANTHER" id="PTHR11860:SF87">
    <property type="entry name" value="CMRF35-LIKE MOLECULE 8"/>
    <property type="match status" value="1"/>
</dbReference>
<name>A0A6J2Q332_COTGO</name>
<feature type="compositionally biased region" description="Polar residues" evidence="4">
    <location>
        <begin position="306"/>
        <end position="315"/>
    </location>
</feature>
<reference evidence="7" key="1">
    <citation type="submission" date="2025-08" db="UniProtKB">
        <authorList>
            <consortium name="RefSeq"/>
        </authorList>
    </citation>
    <scope>IDENTIFICATION</scope>
</reference>
<evidence type="ECO:0000313" key="6">
    <source>
        <dbReference type="Proteomes" id="UP000504630"/>
    </source>
</evidence>
<dbReference type="GeneID" id="115011169"/>
<evidence type="ECO:0000256" key="1">
    <source>
        <dbReference type="ARBA" id="ARBA00004370"/>
    </source>
</evidence>
<feature type="region of interest" description="Disordered" evidence="4">
    <location>
        <begin position="292"/>
        <end position="315"/>
    </location>
</feature>
<evidence type="ECO:0000256" key="2">
    <source>
        <dbReference type="ARBA" id="ARBA00022692"/>
    </source>
</evidence>
<gene>
    <name evidence="7" type="primary">LOC115011169</name>
</gene>
<comment type="subcellular location">
    <subcellularLocation>
        <location evidence="1">Membrane</location>
    </subcellularLocation>
</comment>
<dbReference type="GO" id="GO:0004888">
    <property type="term" value="F:transmembrane signaling receptor activity"/>
    <property type="evidence" value="ECO:0007669"/>
    <property type="project" value="TreeGrafter"/>
</dbReference>
<keyword evidence="6" id="KW-1185">Reference proteome</keyword>
<evidence type="ECO:0000256" key="4">
    <source>
        <dbReference type="SAM" id="MobiDB-lite"/>
    </source>
</evidence>
<dbReference type="InterPro" id="IPR050671">
    <property type="entry name" value="CD300_family_receptors"/>
</dbReference>
<dbReference type="Gene3D" id="2.60.40.10">
    <property type="entry name" value="Immunoglobulins"/>
    <property type="match status" value="1"/>
</dbReference>
<keyword evidence="3 5" id="KW-0472">Membrane</keyword>
<dbReference type="AlphaFoldDB" id="A0A6J2Q332"/>
<accession>A0A6J2Q332</accession>
<evidence type="ECO:0000256" key="3">
    <source>
        <dbReference type="ARBA" id="ARBA00023136"/>
    </source>
</evidence>
<evidence type="ECO:0000256" key="5">
    <source>
        <dbReference type="SAM" id="Phobius"/>
    </source>
</evidence>
<dbReference type="InterPro" id="IPR013783">
    <property type="entry name" value="Ig-like_fold"/>
</dbReference>
<organism evidence="6 7">
    <name type="scientific">Cottoperca gobio</name>
    <name type="common">Frogmouth</name>
    <name type="synonym">Aphritis gobio</name>
    <dbReference type="NCBI Taxonomy" id="56716"/>
    <lineage>
        <taxon>Eukaryota</taxon>
        <taxon>Metazoa</taxon>
        <taxon>Chordata</taxon>
        <taxon>Craniata</taxon>
        <taxon>Vertebrata</taxon>
        <taxon>Euteleostomi</taxon>
        <taxon>Actinopterygii</taxon>
        <taxon>Neopterygii</taxon>
        <taxon>Teleostei</taxon>
        <taxon>Neoteleostei</taxon>
        <taxon>Acanthomorphata</taxon>
        <taxon>Eupercaria</taxon>
        <taxon>Perciformes</taxon>
        <taxon>Notothenioidei</taxon>
        <taxon>Bovichtidae</taxon>
        <taxon>Cottoperca</taxon>
    </lineage>
</organism>
<feature type="transmembrane region" description="Helical" evidence="5">
    <location>
        <begin position="161"/>
        <end position="185"/>
    </location>
</feature>
<dbReference type="Proteomes" id="UP000504630">
    <property type="component" value="Chromosome 7"/>
</dbReference>
<sequence>METLVSSMHKTLSVQELKEGTSQFHAPSLCLGLRKRFCKGNCEEGNILVETTDDTAQRGRYSLVYKRMNIFSDDIMYVSITKLTTSDAGRYGCGLVRTFSFSSYQGFEIRVDAVTSAKPTPAPSASTLTTTQSLSSTSSSSSSGASKQTQQQQTTSAGPGVVLYMSLTLVVIFIVLSVALLIFCWKRASKPEEPPEETEYEVFVEADQVYEEIRSIEMSTVYSHIEHIKPNGVETTDEYSLATAATSQENTEDSSIVTYSEVSLSNRTATSLHSAPCGDADYIVYSVPRVGASSDVSPAEDASPPLYSTVTSHEL</sequence>
<dbReference type="RefSeq" id="XP_029292050.1">
    <property type="nucleotide sequence ID" value="XM_029436190.1"/>
</dbReference>
<dbReference type="PANTHER" id="PTHR11860">
    <property type="entry name" value="POLYMERIC-IMMUNOGLOBULIN RECEPTOR"/>
    <property type="match status" value="1"/>
</dbReference>
<proteinExistence type="predicted"/>
<dbReference type="GO" id="GO:0005886">
    <property type="term" value="C:plasma membrane"/>
    <property type="evidence" value="ECO:0007669"/>
    <property type="project" value="TreeGrafter"/>
</dbReference>
<protein>
    <submittedName>
        <fullName evidence="7">Uncharacterized protein LOC115011169 isoform X2</fullName>
    </submittedName>
</protein>
<keyword evidence="2 5" id="KW-0812">Transmembrane</keyword>
<evidence type="ECO:0000313" key="7">
    <source>
        <dbReference type="RefSeq" id="XP_029292050.1"/>
    </source>
</evidence>
<keyword evidence="5" id="KW-1133">Transmembrane helix</keyword>
<feature type="region of interest" description="Disordered" evidence="4">
    <location>
        <begin position="117"/>
        <end position="152"/>
    </location>
</feature>